<dbReference type="GO" id="GO:0016020">
    <property type="term" value="C:membrane"/>
    <property type="evidence" value="ECO:0007669"/>
    <property type="project" value="TreeGrafter"/>
</dbReference>
<evidence type="ECO:0000256" key="1">
    <source>
        <dbReference type="SAM" id="Phobius"/>
    </source>
</evidence>
<feature type="transmembrane region" description="Helical" evidence="1">
    <location>
        <begin position="122"/>
        <end position="140"/>
    </location>
</feature>
<dbReference type="RefSeq" id="WP_010681960.1">
    <property type="nucleotide sequence ID" value="NZ_CP043538.1"/>
</dbReference>
<feature type="transmembrane region" description="Helical" evidence="1">
    <location>
        <begin position="7"/>
        <end position="27"/>
    </location>
</feature>
<evidence type="ECO:0000313" key="4">
    <source>
        <dbReference type="Proteomes" id="UP000012488"/>
    </source>
</evidence>
<dbReference type="GO" id="GO:0009103">
    <property type="term" value="P:lipopolysaccharide biosynthetic process"/>
    <property type="evidence" value="ECO:0007669"/>
    <property type="project" value="TreeGrafter"/>
</dbReference>
<protein>
    <submittedName>
        <fullName evidence="3">Acyltransferase</fullName>
    </submittedName>
</protein>
<dbReference type="InterPro" id="IPR002656">
    <property type="entry name" value="Acyl_transf_3_dom"/>
</dbReference>
<name>A0A6B9FSG0_9HYPH</name>
<dbReference type="GO" id="GO:0016747">
    <property type="term" value="F:acyltransferase activity, transferring groups other than amino-acyl groups"/>
    <property type="evidence" value="ECO:0007669"/>
    <property type="project" value="InterPro"/>
</dbReference>
<proteinExistence type="predicted"/>
<dbReference type="InterPro" id="IPR050879">
    <property type="entry name" value="Acyltransferase_3"/>
</dbReference>
<gene>
    <name evidence="3" type="ORF">MMSR116_24345</name>
</gene>
<evidence type="ECO:0000313" key="3">
    <source>
        <dbReference type="EMBL" id="QGY04686.1"/>
    </source>
</evidence>
<dbReference type="PANTHER" id="PTHR23028:SF53">
    <property type="entry name" value="ACYL_TRANSF_3 DOMAIN-CONTAINING PROTEIN"/>
    <property type="match status" value="1"/>
</dbReference>
<dbReference type="AlphaFoldDB" id="A0A6B9FSG0"/>
<keyword evidence="1" id="KW-0812">Transmembrane</keyword>
<feature type="transmembrane region" description="Helical" evidence="1">
    <location>
        <begin position="223"/>
        <end position="243"/>
    </location>
</feature>
<feature type="domain" description="Acyltransferase 3" evidence="2">
    <location>
        <begin position="10"/>
        <end position="336"/>
    </location>
</feature>
<keyword evidence="3" id="KW-0012">Acyltransferase</keyword>
<feature type="transmembrane region" description="Helical" evidence="1">
    <location>
        <begin position="152"/>
        <end position="178"/>
    </location>
</feature>
<keyword evidence="3" id="KW-0808">Transferase</keyword>
<accession>A0A6B9FSG0</accession>
<dbReference type="Proteomes" id="UP000012488">
    <property type="component" value="Chromosome"/>
</dbReference>
<keyword evidence="1" id="KW-0472">Membrane</keyword>
<sequence>MAESTKFRILGFNGLRALCVIAVFLSHKCNLEFYAAPLGVWTFLVISGFLIIGELHGARLDVEAARYGVGTALRIFATKRALRIFPAYYGLLALLFLVRRLYDPMGNGLDFVWHAVYLSNYFSAFVSPNLGSPFGVLWTLSVEQQFYVLAPLAFVLCPAVWHARICICVVVVAAAGHLLMQHHGVSARDIYLTSPWNFALIALGGAAGILMRAERYRAPLRRPLPLLIAMTIIATYSASWLAARVPDPIGGFSTFTVSIALALLVAWIRCNQESLAVRLLEWPPLEYFGVISYGFYLIHNFIPSRSIPGYIGLANYPILGWFIGALISFAISVALAHISWRFYEKPILGLRARLLPKRVELPKVAIGAAGSPT</sequence>
<dbReference type="EMBL" id="CP043538">
    <property type="protein sequence ID" value="QGY04686.1"/>
    <property type="molecule type" value="Genomic_DNA"/>
</dbReference>
<feature type="transmembrane region" description="Helical" evidence="1">
    <location>
        <begin position="280"/>
        <end position="298"/>
    </location>
</feature>
<feature type="transmembrane region" description="Helical" evidence="1">
    <location>
        <begin position="84"/>
        <end position="102"/>
    </location>
</feature>
<dbReference type="KEGG" id="mmes:MMSR116_24345"/>
<organism evidence="3 4">
    <name type="scientific">Methylobacterium mesophilicum SR1.6/6</name>
    <dbReference type="NCBI Taxonomy" id="908290"/>
    <lineage>
        <taxon>Bacteria</taxon>
        <taxon>Pseudomonadati</taxon>
        <taxon>Pseudomonadota</taxon>
        <taxon>Alphaproteobacteria</taxon>
        <taxon>Hyphomicrobiales</taxon>
        <taxon>Methylobacteriaceae</taxon>
        <taxon>Methylobacterium</taxon>
    </lineage>
</organism>
<evidence type="ECO:0000259" key="2">
    <source>
        <dbReference type="Pfam" id="PF01757"/>
    </source>
</evidence>
<dbReference type="Pfam" id="PF01757">
    <property type="entry name" value="Acyl_transf_3"/>
    <property type="match status" value="1"/>
</dbReference>
<dbReference type="OrthoDB" id="9796461at2"/>
<dbReference type="PANTHER" id="PTHR23028">
    <property type="entry name" value="ACETYLTRANSFERASE"/>
    <property type="match status" value="1"/>
</dbReference>
<feature type="transmembrane region" description="Helical" evidence="1">
    <location>
        <begin position="190"/>
        <end position="211"/>
    </location>
</feature>
<feature type="transmembrane region" description="Helical" evidence="1">
    <location>
        <begin position="33"/>
        <end position="52"/>
    </location>
</feature>
<reference evidence="3 4" key="2">
    <citation type="journal article" date="2013" name="Genome Announc.">
        <title>Draft Genome Sequence of Methylobacterium mesophilicum Strain SR1.6/6, Isolated from Citrus sinensis.</title>
        <authorList>
            <person name="Marinho Almeida D."/>
            <person name="Dini-Andreote F."/>
            <person name="Camargo Neves A.A."/>
            <person name="Juca Ramos R.T."/>
            <person name="Andreote F.D."/>
            <person name="Carneiro A.R."/>
            <person name="Oliveira de Souza Lima A."/>
            <person name="Caracciolo Gomes de Sa P.H."/>
            <person name="Ribeiro Barbosa M.S."/>
            <person name="Araujo W.L."/>
            <person name="Silva A."/>
        </authorList>
    </citation>
    <scope>NUCLEOTIDE SEQUENCE [LARGE SCALE GENOMIC DNA]</scope>
    <source>
        <strain evidence="3 4">SR1.6/6</strain>
    </source>
</reference>
<keyword evidence="1" id="KW-1133">Transmembrane helix</keyword>
<feature type="transmembrane region" description="Helical" evidence="1">
    <location>
        <begin position="318"/>
        <end position="343"/>
    </location>
</feature>
<reference evidence="3 4" key="1">
    <citation type="journal article" date="2012" name="Genet. Mol. Biol.">
        <title>Analysis of 16S rRNA and mxaF genes revealing insights into Methylobacterium niche-specific plant association.</title>
        <authorList>
            <person name="Dourado M.N."/>
            <person name="Andreote F.D."/>
            <person name="Dini-Andreote F."/>
            <person name="Conti R."/>
            <person name="Araujo J.M."/>
            <person name="Araujo W.L."/>
        </authorList>
    </citation>
    <scope>NUCLEOTIDE SEQUENCE [LARGE SCALE GENOMIC DNA]</scope>
    <source>
        <strain evidence="3 4">SR1.6/6</strain>
    </source>
</reference>
<feature type="transmembrane region" description="Helical" evidence="1">
    <location>
        <begin position="249"/>
        <end position="268"/>
    </location>
</feature>